<dbReference type="PANTHER" id="PTHR28040:SF1">
    <property type="entry name" value="PYRIDOXAMINE 5'-PHOSPHATE OXIDASE YLR456W HOMOLOG-RELATED"/>
    <property type="match status" value="1"/>
</dbReference>
<dbReference type="Pfam" id="PF01243">
    <property type="entry name" value="PNPOx_N"/>
    <property type="match status" value="1"/>
</dbReference>
<dbReference type="AlphaFoldDB" id="A0A7S4MM01"/>
<sequence length="442" mass="48176">MSTSSGTGAKGASLAPILGAAALIALSALYVRFQSSSRRRKSGSDASSGGGGTQQRRSSSIRRCFSDLSKLMTSTDGGRIRPPFPPVVRDMLSRCHLAYLSTVDSSASSSHLSLMRFTYLRDEEDGELIVMSTNRNTKKFDMLNEQDGVALLVHDFAGGGGDDAAGGAYSITLNGSCMIEGGERAERFRKAHLEHNPEYPQFIVGEDIAILSVMVTEARICNIDDRVQKWTVESGAPELRREGPALHRPLLHPIVNVAYPRLGHHHGQYRNILPHDELGILRVVLQVSLSESFGPFPPLYHARSVEGDGIRPPRGVVSSASGEIVHQKRNPVLLVQHVELLRVTVRRHDDELAVFLVPQVRESHEGQVGRRRRRVDRREVREVTAGEHVPHDGGERGADSPPVGRGHQFGQVAETTTDGGRSSLLCSTPAGTRIRPRLSSPG</sequence>
<dbReference type="InterPro" id="IPR011576">
    <property type="entry name" value="Pyridox_Oxase_N"/>
</dbReference>
<feature type="compositionally biased region" description="Polar residues" evidence="1">
    <location>
        <begin position="413"/>
        <end position="430"/>
    </location>
</feature>
<keyword evidence="2" id="KW-0472">Membrane</keyword>
<dbReference type="InterPro" id="IPR052841">
    <property type="entry name" value="PMP_oxidase-like"/>
</dbReference>
<protein>
    <recommendedName>
        <fullName evidence="3">Pyridoxamine 5'-phosphate oxidase N-terminal domain-containing protein</fullName>
    </recommendedName>
</protein>
<dbReference type="GO" id="GO:0005634">
    <property type="term" value="C:nucleus"/>
    <property type="evidence" value="ECO:0007669"/>
    <property type="project" value="TreeGrafter"/>
</dbReference>
<feature type="domain" description="Pyridoxamine 5'-phosphate oxidase N-terminal" evidence="3">
    <location>
        <begin position="86"/>
        <end position="189"/>
    </location>
</feature>
<dbReference type="SUPFAM" id="SSF50475">
    <property type="entry name" value="FMN-binding split barrel"/>
    <property type="match status" value="1"/>
</dbReference>
<dbReference type="Gene3D" id="2.30.110.10">
    <property type="entry name" value="Electron Transport, Fmn-binding Protein, Chain A"/>
    <property type="match status" value="1"/>
</dbReference>
<evidence type="ECO:0000259" key="3">
    <source>
        <dbReference type="Pfam" id="PF01243"/>
    </source>
</evidence>
<dbReference type="InterPro" id="IPR012349">
    <property type="entry name" value="Split_barrel_FMN-bd"/>
</dbReference>
<accession>A0A7S4MM01</accession>
<feature type="region of interest" description="Disordered" evidence="1">
    <location>
        <begin position="39"/>
        <end position="60"/>
    </location>
</feature>
<feature type="compositionally biased region" description="Basic and acidic residues" evidence="1">
    <location>
        <begin position="376"/>
        <end position="398"/>
    </location>
</feature>
<dbReference type="PANTHER" id="PTHR28040">
    <property type="entry name" value="PYRIDOXAMINE 5'-PHOSPHATE OXIDASE YLR456W HOMOLOG-RELATED"/>
    <property type="match status" value="1"/>
</dbReference>
<dbReference type="EMBL" id="HBKQ01017092">
    <property type="protein sequence ID" value="CAE2229925.1"/>
    <property type="molecule type" value="Transcribed_RNA"/>
</dbReference>
<name>A0A7S4MM01_9STRA</name>
<evidence type="ECO:0000313" key="4">
    <source>
        <dbReference type="EMBL" id="CAE2229925.1"/>
    </source>
</evidence>
<reference evidence="4" key="1">
    <citation type="submission" date="2021-01" db="EMBL/GenBank/DDBJ databases">
        <authorList>
            <person name="Corre E."/>
            <person name="Pelletier E."/>
            <person name="Niang G."/>
            <person name="Scheremetjew M."/>
            <person name="Finn R."/>
            <person name="Kale V."/>
            <person name="Holt S."/>
            <person name="Cochrane G."/>
            <person name="Meng A."/>
            <person name="Brown T."/>
            <person name="Cohen L."/>
        </authorList>
    </citation>
    <scope>NUCLEOTIDE SEQUENCE</scope>
    <source>
        <strain evidence="4">Isolate 1302-5</strain>
    </source>
</reference>
<feature type="region of interest" description="Disordered" evidence="1">
    <location>
        <begin position="363"/>
        <end position="442"/>
    </location>
</feature>
<organism evidence="4">
    <name type="scientific">Odontella aurita</name>
    <dbReference type="NCBI Taxonomy" id="265563"/>
    <lineage>
        <taxon>Eukaryota</taxon>
        <taxon>Sar</taxon>
        <taxon>Stramenopiles</taxon>
        <taxon>Ochrophyta</taxon>
        <taxon>Bacillariophyta</taxon>
        <taxon>Mediophyceae</taxon>
        <taxon>Biddulphiophycidae</taxon>
        <taxon>Eupodiscales</taxon>
        <taxon>Odontellaceae</taxon>
        <taxon>Odontella</taxon>
    </lineage>
</organism>
<dbReference type="GO" id="GO:0005737">
    <property type="term" value="C:cytoplasm"/>
    <property type="evidence" value="ECO:0007669"/>
    <property type="project" value="TreeGrafter"/>
</dbReference>
<keyword evidence="2" id="KW-0812">Transmembrane</keyword>
<feature type="transmembrane region" description="Helical" evidence="2">
    <location>
        <begin position="12"/>
        <end position="31"/>
    </location>
</feature>
<proteinExistence type="predicted"/>
<gene>
    <name evidence="4" type="ORF">OAUR00152_LOCUS11537</name>
</gene>
<evidence type="ECO:0000256" key="2">
    <source>
        <dbReference type="SAM" id="Phobius"/>
    </source>
</evidence>
<evidence type="ECO:0000256" key="1">
    <source>
        <dbReference type="SAM" id="MobiDB-lite"/>
    </source>
</evidence>
<keyword evidence="2" id="KW-1133">Transmembrane helix</keyword>